<name>A0A176ZHH3_9BRAD</name>
<dbReference type="SUPFAM" id="SSF46785">
    <property type="entry name" value="Winged helix' DNA-binding domain"/>
    <property type="match status" value="1"/>
</dbReference>
<accession>A0A176ZHH3</accession>
<dbReference type="SMART" id="SM00419">
    <property type="entry name" value="HTH_CRP"/>
    <property type="match status" value="1"/>
</dbReference>
<gene>
    <name evidence="2" type="ORF">AXW67_36720</name>
</gene>
<dbReference type="GO" id="GO:0003677">
    <property type="term" value="F:DNA binding"/>
    <property type="evidence" value="ECO:0007669"/>
    <property type="project" value="InterPro"/>
</dbReference>
<keyword evidence="3" id="KW-1185">Reference proteome</keyword>
<evidence type="ECO:0000259" key="1">
    <source>
        <dbReference type="PROSITE" id="PS51063"/>
    </source>
</evidence>
<dbReference type="InterPro" id="IPR036390">
    <property type="entry name" value="WH_DNA-bd_sf"/>
</dbReference>
<protein>
    <recommendedName>
        <fullName evidence="1">HTH crp-type domain-containing protein</fullName>
    </recommendedName>
</protein>
<reference evidence="2 3" key="1">
    <citation type="submission" date="2016-02" db="EMBL/GenBank/DDBJ databases">
        <title>Draft genome sequence of the strain BR 10247T Bradyrhizobium neotropicale isolated from nodules of Centrolobium paraense.</title>
        <authorList>
            <person name="Simoes-Araujo J.L."/>
            <person name="Barauna A.C."/>
            <person name="Silva K."/>
            <person name="Zilli J.E."/>
        </authorList>
    </citation>
    <scope>NUCLEOTIDE SEQUENCE [LARGE SCALE GENOMIC DNA]</scope>
    <source>
        <strain evidence="2 3">BR 10247</strain>
    </source>
</reference>
<evidence type="ECO:0000313" key="2">
    <source>
        <dbReference type="EMBL" id="OAF19333.1"/>
    </source>
</evidence>
<dbReference type="PROSITE" id="PS51063">
    <property type="entry name" value="HTH_CRP_2"/>
    <property type="match status" value="1"/>
</dbReference>
<dbReference type="InterPro" id="IPR014710">
    <property type="entry name" value="RmlC-like_jellyroll"/>
</dbReference>
<organism evidence="2 3">
    <name type="scientific">Bradyrhizobium neotropicale</name>
    <dbReference type="NCBI Taxonomy" id="1497615"/>
    <lineage>
        <taxon>Bacteria</taxon>
        <taxon>Pseudomonadati</taxon>
        <taxon>Pseudomonadota</taxon>
        <taxon>Alphaproteobacteria</taxon>
        <taxon>Hyphomicrobiales</taxon>
        <taxon>Nitrobacteraceae</taxon>
        <taxon>Bradyrhizobium</taxon>
    </lineage>
</organism>
<sequence>MRSSTLNPPLDEVGQFIEYICADGDCLHLNSQQRVPLPPPGKVVVLREGMLAIDATPAKGKLQVLDFLVAGDVLSAATVLPAPGVSLRAITRASLVSLDPPSANRIVPVHDYWAFLVMRCHNQLARANIHQLLVGRLETEQRVASFILALALRKGRMDSRSVTVELPMSRTDIANYLVINCDTLSRTMMRFCDSGLIERESRHAIRVVDVEELKKKSPLASLLSAMFEKRAGLEEFGSKCQAEARTSEDEDRRVTPLVLTVAGLTPLPATYPHSPRGGL</sequence>
<comment type="caution">
    <text evidence="2">The sequence shown here is derived from an EMBL/GenBank/DDBJ whole genome shotgun (WGS) entry which is preliminary data.</text>
</comment>
<dbReference type="GO" id="GO:0006355">
    <property type="term" value="P:regulation of DNA-templated transcription"/>
    <property type="evidence" value="ECO:0007669"/>
    <property type="project" value="InterPro"/>
</dbReference>
<dbReference type="AlphaFoldDB" id="A0A176ZHH3"/>
<dbReference type="Proteomes" id="UP000077173">
    <property type="component" value="Unassembled WGS sequence"/>
</dbReference>
<feature type="domain" description="HTH crp-type" evidence="1">
    <location>
        <begin position="137"/>
        <end position="211"/>
    </location>
</feature>
<dbReference type="EMBL" id="LSEF01000025">
    <property type="protein sequence ID" value="OAF19333.1"/>
    <property type="molecule type" value="Genomic_DNA"/>
</dbReference>
<dbReference type="InterPro" id="IPR012318">
    <property type="entry name" value="HTH_CRP"/>
</dbReference>
<dbReference type="Gene3D" id="1.10.10.10">
    <property type="entry name" value="Winged helix-like DNA-binding domain superfamily/Winged helix DNA-binding domain"/>
    <property type="match status" value="1"/>
</dbReference>
<dbReference type="Pfam" id="PF13545">
    <property type="entry name" value="HTH_Crp_2"/>
    <property type="match status" value="1"/>
</dbReference>
<dbReference type="CDD" id="cd00092">
    <property type="entry name" value="HTH_CRP"/>
    <property type="match status" value="1"/>
</dbReference>
<dbReference type="InterPro" id="IPR036388">
    <property type="entry name" value="WH-like_DNA-bd_sf"/>
</dbReference>
<dbReference type="Gene3D" id="2.60.120.10">
    <property type="entry name" value="Jelly Rolls"/>
    <property type="match status" value="1"/>
</dbReference>
<evidence type="ECO:0000313" key="3">
    <source>
        <dbReference type="Proteomes" id="UP000077173"/>
    </source>
</evidence>
<proteinExistence type="predicted"/>